<keyword evidence="1" id="KW-0812">Transmembrane</keyword>
<dbReference type="Proteomes" id="UP001165489">
    <property type="component" value="Unassembled WGS sequence"/>
</dbReference>
<dbReference type="RefSeq" id="WP_241345800.1">
    <property type="nucleotide sequence ID" value="NZ_JAKZGP010000001.1"/>
</dbReference>
<feature type="transmembrane region" description="Helical" evidence="1">
    <location>
        <begin position="263"/>
        <end position="286"/>
    </location>
</feature>
<feature type="transmembrane region" description="Helical" evidence="1">
    <location>
        <begin position="301"/>
        <end position="318"/>
    </location>
</feature>
<dbReference type="EMBL" id="JAKZGP010000001">
    <property type="protein sequence ID" value="MCH7407859.1"/>
    <property type="molecule type" value="Genomic_DNA"/>
</dbReference>
<feature type="transmembrane region" description="Helical" evidence="1">
    <location>
        <begin position="155"/>
        <end position="177"/>
    </location>
</feature>
<comment type="caution">
    <text evidence="2">The sequence shown here is derived from an EMBL/GenBank/DDBJ whole genome shotgun (WGS) entry which is preliminary data.</text>
</comment>
<accession>A0ABS9UV63</accession>
<reference evidence="2" key="1">
    <citation type="submission" date="2022-03" db="EMBL/GenBank/DDBJ databases">
        <title>De novo assembled genomes of Belliella spp. (Cyclobacteriaceae) strains.</title>
        <authorList>
            <person name="Szabo A."/>
            <person name="Korponai K."/>
            <person name="Felfoldi T."/>
        </authorList>
    </citation>
    <scope>NUCLEOTIDE SEQUENCE</scope>
    <source>
        <strain evidence="2">DSM 111904</strain>
    </source>
</reference>
<feature type="transmembrane region" description="Helical" evidence="1">
    <location>
        <begin position="15"/>
        <end position="38"/>
    </location>
</feature>
<feature type="transmembrane region" description="Helical" evidence="1">
    <location>
        <begin position="115"/>
        <end position="135"/>
    </location>
</feature>
<evidence type="ECO:0000313" key="2">
    <source>
        <dbReference type="EMBL" id="MCH7407859.1"/>
    </source>
</evidence>
<sequence>MNRFKSLFEQSEKVWISYPLTLLCALLATTAAIFAFELQEFRRGSNIIQGYPFLASIPFVKLYLIFALGISLFFVLEVIKQIKSRMWLPFVGLLLMAVYYLIFPNDVKNWSSVEVTSFLVIFLLHHLAVSFLPFLLQKRDDISFWSYNKTLFGNLAQTILFVGVLTGGLLLAIAAIENLFNIKNYLDRYYLYVGIVSSVLGSAFVFLLFCKDGFASMIQDSKVPPVQRFFVQYILIPLIFIYGLILYAYMAKIVLLWSLPQGWVSYMVIAYAVLGFVAILLIYPLFGETSKPWVRIFDRTFFYTMIPVLVLLFVAILFRIFEYGITPNRYFVFILALWIAGVSLYFIFFKNSKIFTIPVTLFVLGLFSISLPYFNAYSVSKRNQKQQFMMLLDEFGLYKNGFIEVDQPIKRTDLRRLGDIATFLAKHQEMDFVKNLLESPDSLAFKDPQYFYDWNFTKHFTNIDEDNYSSDSYEFLITKVDVEQNAFHDVRGVDFYLASDMLYAGNRVKLNDIILTVDQNLWDKNDKKKMILKLESENQEQIANYDLIPFLKGKFKLRNEANHEIRKPTSELRATFELGEYGFTLEFEEIRFTKYYQDREKEGEWSFENVSIFLRYKILVRENAN</sequence>
<feature type="transmembrane region" description="Helical" evidence="1">
    <location>
        <begin position="330"/>
        <end position="348"/>
    </location>
</feature>
<protein>
    <submittedName>
        <fullName evidence="2">DUF4153 domain-containing protein</fullName>
    </submittedName>
</protein>
<feature type="transmembrane region" description="Helical" evidence="1">
    <location>
        <begin position="229"/>
        <end position="251"/>
    </location>
</feature>
<keyword evidence="1" id="KW-1133">Transmembrane helix</keyword>
<gene>
    <name evidence="2" type="ORF">MM239_00500</name>
</gene>
<feature type="transmembrane region" description="Helical" evidence="1">
    <location>
        <begin position="189"/>
        <end position="209"/>
    </location>
</feature>
<name>A0ABS9UV63_9BACT</name>
<keyword evidence="1" id="KW-0472">Membrane</keyword>
<dbReference type="InterPro" id="IPR025291">
    <property type="entry name" value="DUF4153"/>
</dbReference>
<proteinExistence type="predicted"/>
<dbReference type="Pfam" id="PF13687">
    <property type="entry name" value="DUF4153"/>
    <property type="match status" value="1"/>
</dbReference>
<feature type="transmembrane region" description="Helical" evidence="1">
    <location>
        <begin position="50"/>
        <end position="74"/>
    </location>
</feature>
<feature type="transmembrane region" description="Helical" evidence="1">
    <location>
        <begin position="86"/>
        <end position="103"/>
    </location>
</feature>
<keyword evidence="3" id="KW-1185">Reference proteome</keyword>
<evidence type="ECO:0000313" key="3">
    <source>
        <dbReference type="Proteomes" id="UP001165489"/>
    </source>
</evidence>
<organism evidence="2 3">
    <name type="scientific">Belliella filtrata</name>
    <dbReference type="NCBI Taxonomy" id="2923435"/>
    <lineage>
        <taxon>Bacteria</taxon>
        <taxon>Pseudomonadati</taxon>
        <taxon>Bacteroidota</taxon>
        <taxon>Cytophagia</taxon>
        <taxon>Cytophagales</taxon>
        <taxon>Cyclobacteriaceae</taxon>
        <taxon>Belliella</taxon>
    </lineage>
</organism>
<feature type="transmembrane region" description="Helical" evidence="1">
    <location>
        <begin position="354"/>
        <end position="374"/>
    </location>
</feature>
<evidence type="ECO:0000256" key="1">
    <source>
        <dbReference type="SAM" id="Phobius"/>
    </source>
</evidence>